<dbReference type="Gene3D" id="3.40.50.300">
    <property type="entry name" value="P-loop containing nucleotide triphosphate hydrolases"/>
    <property type="match status" value="3"/>
</dbReference>
<dbReference type="InterPro" id="IPR019489">
    <property type="entry name" value="Clp_ATPase_C"/>
</dbReference>
<dbReference type="SMART" id="SM01086">
    <property type="entry name" value="ClpB_D2-small"/>
    <property type="match status" value="1"/>
</dbReference>
<feature type="coiled-coil region" evidence="8">
    <location>
        <begin position="109"/>
        <end position="189"/>
    </location>
</feature>
<dbReference type="GO" id="GO:0034605">
    <property type="term" value="P:cellular response to heat"/>
    <property type="evidence" value="ECO:0007669"/>
    <property type="project" value="TreeGrafter"/>
</dbReference>
<protein>
    <recommendedName>
        <fullName evidence="2">Chaperone protein ClpB</fullName>
    </recommendedName>
</protein>
<comment type="similarity">
    <text evidence="1">Belongs to the ClpA/ClpB family.</text>
</comment>
<evidence type="ECO:0000313" key="12">
    <source>
        <dbReference type="Proteomes" id="UP000236910"/>
    </source>
</evidence>
<dbReference type="PRINTS" id="PR00300">
    <property type="entry name" value="CLPPROTEASEA"/>
</dbReference>
<evidence type="ECO:0000256" key="1">
    <source>
        <dbReference type="ARBA" id="ARBA00008675"/>
    </source>
</evidence>
<comment type="caution">
    <text evidence="11">The sequence shown here is derived from an EMBL/GenBank/DDBJ whole genome shotgun (WGS) entry which is preliminary data.</text>
</comment>
<accession>A0A2J6X7Z0</accession>
<evidence type="ECO:0000256" key="5">
    <source>
        <dbReference type="ARBA" id="ARBA00022840"/>
    </source>
</evidence>
<dbReference type="PROSITE" id="PS00871">
    <property type="entry name" value="CLPAB_2"/>
    <property type="match status" value="1"/>
</dbReference>
<dbReference type="InterPro" id="IPR003959">
    <property type="entry name" value="ATPase_AAA_core"/>
</dbReference>
<keyword evidence="8" id="KW-0175">Coiled coil</keyword>
<evidence type="ECO:0000256" key="2">
    <source>
        <dbReference type="ARBA" id="ARBA00017574"/>
    </source>
</evidence>
<evidence type="ECO:0000256" key="7">
    <source>
        <dbReference type="ARBA" id="ARBA00026057"/>
    </source>
</evidence>
<evidence type="ECO:0000256" key="6">
    <source>
        <dbReference type="ARBA" id="ARBA00023186"/>
    </source>
</evidence>
<dbReference type="CDD" id="cd19499">
    <property type="entry name" value="RecA-like_ClpB_Hsp104-like"/>
    <property type="match status" value="1"/>
</dbReference>
<gene>
    <name evidence="11" type="ORF">C0175_02220</name>
</gene>
<feature type="domain" description="Clp ATPase C-terminal" evidence="10">
    <location>
        <begin position="473"/>
        <end position="561"/>
    </location>
</feature>
<evidence type="ECO:0000256" key="3">
    <source>
        <dbReference type="ARBA" id="ARBA00022737"/>
    </source>
</evidence>
<feature type="domain" description="AAA+ ATPase" evidence="9">
    <location>
        <begin position="297"/>
        <end position="445"/>
    </location>
</feature>
<dbReference type="EMBL" id="PNIX01000128">
    <property type="protein sequence ID" value="PMP83195.1"/>
    <property type="molecule type" value="Genomic_DNA"/>
</dbReference>
<dbReference type="AlphaFoldDB" id="A0A2J6X7Z0"/>
<evidence type="ECO:0000259" key="10">
    <source>
        <dbReference type="SMART" id="SM01086"/>
    </source>
</evidence>
<dbReference type="Pfam" id="PF07724">
    <property type="entry name" value="AAA_2"/>
    <property type="match status" value="1"/>
</dbReference>
<dbReference type="SUPFAM" id="SSF52540">
    <property type="entry name" value="P-loop containing nucleoside triphosphate hydrolases"/>
    <property type="match status" value="2"/>
</dbReference>
<dbReference type="PANTHER" id="PTHR11638:SF18">
    <property type="entry name" value="HEAT SHOCK PROTEIN 104"/>
    <property type="match status" value="1"/>
</dbReference>
<evidence type="ECO:0000256" key="4">
    <source>
        <dbReference type="ARBA" id="ARBA00022741"/>
    </source>
</evidence>
<dbReference type="Pfam" id="PF17871">
    <property type="entry name" value="AAA_lid_9"/>
    <property type="match status" value="1"/>
</dbReference>
<dbReference type="InterPro" id="IPR028299">
    <property type="entry name" value="ClpA/B_CS2"/>
</dbReference>
<dbReference type="Gene3D" id="1.10.8.60">
    <property type="match status" value="1"/>
</dbReference>
<dbReference type="GO" id="GO:0005524">
    <property type="term" value="F:ATP binding"/>
    <property type="evidence" value="ECO:0007669"/>
    <property type="project" value="UniProtKB-KW"/>
</dbReference>
<dbReference type="Pfam" id="PF10431">
    <property type="entry name" value="ClpB_D2-small"/>
    <property type="match status" value="1"/>
</dbReference>
<dbReference type="InterPro" id="IPR001270">
    <property type="entry name" value="ClpA/B"/>
</dbReference>
<keyword evidence="5" id="KW-0067">ATP-binding</keyword>
<evidence type="ECO:0000256" key="8">
    <source>
        <dbReference type="SAM" id="Coils"/>
    </source>
</evidence>
<dbReference type="SMART" id="SM00382">
    <property type="entry name" value="AAA"/>
    <property type="match status" value="1"/>
</dbReference>
<keyword evidence="3" id="KW-0677">Repeat</keyword>
<dbReference type="FunFam" id="3.40.50.300:FF:000120">
    <property type="entry name" value="ATP-dependent chaperone ClpB"/>
    <property type="match status" value="1"/>
</dbReference>
<name>A0A2J6X7Z0_9BACT</name>
<dbReference type="InterPro" id="IPR027417">
    <property type="entry name" value="P-loop_NTPase"/>
</dbReference>
<keyword evidence="6" id="KW-0143">Chaperone</keyword>
<dbReference type="PANTHER" id="PTHR11638">
    <property type="entry name" value="ATP-DEPENDENT CLP PROTEASE"/>
    <property type="match status" value="1"/>
</dbReference>
<dbReference type="Proteomes" id="UP000236910">
    <property type="component" value="Unassembled WGS sequence"/>
</dbReference>
<dbReference type="InterPro" id="IPR050130">
    <property type="entry name" value="ClpA_ClpB"/>
</dbReference>
<proteinExistence type="inferred from homology"/>
<feature type="non-terminal residue" evidence="11">
    <location>
        <position position="1"/>
    </location>
</feature>
<dbReference type="InterPro" id="IPR041546">
    <property type="entry name" value="ClpA/ClpB_AAA_lid"/>
</dbReference>
<evidence type="ECO:0000259" key="9">
    <source>
        <dbReference type="SMART" id="SM00382"/>
    </source>
</evidence>
<reference evidence="11 12" key="1">
    <citation type="submission" date="2018-01" db="EMBL/GenBank/DDBJ databases">
        <title>Metagenomic assembled genomes from two thermal pools in the Uzon Caldera, Kamchatka, Russia.</title>
        <authorList>
            <person name="Wilkins L."/>
            <person name="Ettinger C."/>
        </authorList>
    </citation>
    <scope>NUCLEOTIDE SEQUENCE [LARGE SCALE GENOMIC DNA]</scope>
    <source>
        <strain evidence="11">ARK-10</strain>
    </source>
</reference>
<dbReference type="InterPro" id="IPR003593">
    <property type="entry name" value="AAA+_ATPase"/>
</dbReference>
<comment type="subunit">
    <text evidence="7">Homohexamer. The oligomerization is ATP-dependent.</text>
</comment>
<dbReference type="GO" id="GO:0005737">
    <property type="term" value="C:cytoplasm"/>
    <property type="evidence" value="ECO:0007669"/>
    <property type="project" value="TreeGrafter"/>
</dbReference>
<sequence>ARGEIRTIGATTIDEYRKYIEKDAALQRRFQPVLVKEPSVEETIAILRGLKERYEVHHGVRIKDSALVAAAKLSHRYITDRFLPDKAIDLIDEAASLLRMQIDSMPVELDELTRKLKLLEMEKRALEKETDEESKARLQEIEKEIANLKESVDSLTLKWKKEKSIIEEIRKIKAQIEDLKTKANLAQSQGDLDTAAKILYGDIPTLNKQLEAKYEELKQVQGDNPLLKEEVGEEEVAQVVSKWTGIPVSRMLKTEKEKLLNLEETLKKRVVGQDQAVEAVSNAIRRARAGLSDPNRPIGSFIFLGPTGVGKTELAKALAEALFDTEKALIRIDMSEYMEKFSVSRLIGAPPGYVGYEEGGQLTEAVRRQPYSVILLDEIEKAHPDVFNILLQVLDDGRLTDSKGRTVDFKNTIIIMTSNIGSKYISEINAIPGTAEYKEQYERVVERVYEEMRHIFRPEFLNRIDEIVVFNPLTIRELRAIVDLLLSKTNEKLKEKGILVEFEEDVKTFIINKGYDPVYGARPLRRAIQKYIENPLAEFILREDIEKGEIVAYMDKGEVKFRLK</sequence>
<dbReference type="FunFam" id="3.40.50.300:FF:000025">
    <property type="entry name" value="ATP-dependent Clp protease subunit"/>
    <property type="match status" value="1"/>
</dbReference>
<dbReference type="GO" id="GO:0016887">
    <property type="term" value="F:ATP hydrolysis activity"/>
    <property type="evidence" value="ECO:0007669"/>
    <property type="project" value="InterPro"/>
</dbReference>
<organism evidence="11 12">
    <name type="scientific">Caldisericum exile</name>
    <dbReference type="NCBI Taxonomy" id="693075"/>
    <lineage>
        <taxon>Bacteria</taxon>
        <taxon>Pseudomonadati</taxon>
        <taxon>Caldisericota/Cryosericota group</taxon>
        <taxon>Caldisericota</taxon>
        <taxon>Caldisericia</taxon>
        <taxon>Caldisericales</taxon>
        <taxon>Caldisericaceae</taxon>
        <taxon>Caldisericum</taxon>
    </lineage>
</organism>
<keyword evidence="4" id="KW-0547">Nucleotide-binding</keyword>
<evidence type="ECO:0000313" key="11">
    <source>
        <dbReference type="EMBL" id="PMP83195.1"/>
    </source>
</evidence>